<evidence type="ECO:0000313" key="3">
    <source>
        <dbReference type="EMBL" id="KAH7957743.1"/>
    </source>
</evidence>
<dbReference type="Pfam" id="PF21788">
    <property type="entry name" value="TNP-like_GBD"/>
    <property type="match status" value="1"/>
</dbReference>
<feature type="compositionally biased region" description="Basic residues" evidence="1">
    <location>
        <begin position="7"/>
        <end position="22"/>
    </location>
</feature>
<keyword evidence="4" id="KW-1185">Reference proteome</keyword>
<reference evidence="3" key="1">
    <citation type="journal article" date="2020" name="Cell">
        <title>Large-Scale Comparative Analyses of Tick Genomes Elucidate Their Genetic Diversity and Vector Capacities.</title>
        <authorList>
            <consortium name="Tick Genome and Microbiome Consortium (TIGMIC)"/>
            <person name="Jia N."/>
            <person name="Wang J."/>
            <person name="Shi W."/>
            <person name="Du L."/>
            <person name="Sun Y."/>
            <person name="Zhan W."/>
            <person name="Jiang J.F."/>
            <person name="Wang Q."/>
            <person name="Zhang B."/>
            <person name="Ji P."/>
            <person name="Bell-Sakyi L."/>
            <person name="Cui X.M."/>
            <person name="Yuan T.T."/>
            <person name="Jiang B.G."/>
            <person name="Yang W.F."/>
            <person name="Lam T.T."/>
            <person name="Chang Q.C."/>
            <person name="Ding S.J."/>
            <person name="Wang X.J."/>
            <person name="Zhu J.G."/>
            <person name="Ruan X.D."/>
            <person name="Zhao L."/>
            <person name="Wei J.T."/>
            <person name="Ye R.Z."/>
            <person name="Que T.C."/>
            <person name="Du C.H."/>
            <person name="Zhou Y.H."/>
            <person name="Cheng J.X."/>
            <person name="Dai P.F."/>
            <person name="Guo W.B."/>
            <person name="Han X.H."/>
            <person name="Huang E.J."/>
            <person name="Li L.F."/>
            <person name="Wei W."/>
            <person name="Gao Y.C."/>
            <person name="Liu J.Z."/>
            <person name="Shao H.Z."/>
            <person name="Wang X."/>
            <person name="Wang C.C."/>
            <person name="Yang T.C."/>
            <person name="Huo Q.B."/>
            <person name="Li W."/>
            <person name="Chen H.Y."/>
            <person name="Chen S.E."/>
            <person name="Zhou L.G."/>
            <person name="Ni X.B."/>
            <person name="Tian J.H."/>
            <person name="Sheng Y."/>
            <person name="Liu T."/>
            <person name="Pan Y.S."/>
            <person name="Xia L.Y."/>
            <person name="Li J."/>
            <person name="Zhao F."/>
            <person name="Cao W.C."/>
        </authorList>
    </citation>
    <scope>NUCLEOTIDE SEQUENCE</scope>
    <source>
        <strain evidence="3">Rsan-2018</strain>
    </source>
</reference>
<feature type="domain" description="Transposable element P transposase-like GTP-binding insertion" evidence="2">
    <location>
        <begin position="22"/>
        <end position="116"/>
    </location>
</feature>
<gene>
    <name evidence="3" type="ORF">HPB52_022540</name>
</gene>
<evidence type="ECO:0000313" key="4">
    <source>
        <dbReference type="Proteomes" id="UP000821837"/>
    </source>
</evidence>
<dbReference type="InterPro" id="IPR048366">
    <property type="entry name" value="TNP-like_GBD"/>
</dbReference>
<accession>A0A9D4SZA2</accession>
<feature type="region of interest" description="Disordered" evidence="1">
    <location>
        <begin position="1"/>
        <end position="22"/>
    </location>
</feature>
<sequence length="149" mass="17031">MLGTRLSIKRQQHPTQRRHKHKAGNCEVAYDHYRLLYKAEENQQLRIVPKLTQAHIEPDCLRKMNVRLAAQLFSRGTAIGLEFYRNQGLPGLENSEGTEVFTKELNDLFDVLNAKLPKEGIRPGSSKQKFTVTELSLASSRSRVSTVRK</sequence>
<comment type="caution">
    <text evidence="3">The sequence shown here is derived from an EMBL/GenBank/DDBJ whole genome shotgun (WGS) entry which is preliminary data.</text>
</comment>
<dbReference type="VEuPathDB" id="VectorBase:RSAN_050885"/>
<dbReference type="AlphaFoldDB" id="A0A9D4SZA2"/>
<proteinExistence type="predicted"/>
<reference evidence="3" key="2">
    <citation type="submission" date="2021-09" db="EMBL/GenBank/DDBJ databases">
        <authorList>
            <person name="Jia N."/>
            <person name="Wang J."/>
            <person name="Shi W."/>
            <person name="Du L."/>
            <person name="Sun Y."/>
            <person name="Zhan W."/>
            <person name="Jiang J."/>
            <person name="Wang Q."/>
            <person name="Zhang B."/>
            <person name="Ji P."/>
            <person name="Sakyi L.B."/>
            <person name="Cui X."/>
            <person name="Yuan T."/>
            <person name="Jiang B."/>
            <person name="Yang W."/>
            <person name="Lam T.T.-Y."/>
            <person name="Chang Q."/>
            <person name="Ding S."/>
            <person name="Wang X."/>
            <person name="Zhu J."/>
            <person name="Ruan X."/>
            <person name="Zhao L."/>
            <person name="Wei J."/>
            <person name="Que T."/>
            <person name="Du C."/>
            <person name="Cheng J."/>
            <person name="Dai P."/>
            <person name="Han X."/>
            <person name="Huang E."/>
            <person name="Gao Y."/>
            <person name="Liu J."/>
            <person name="Shao H."/>
            <person name="Ye R."/>
            <person name="Li L."/>
            <person name="Wei W."/>
            <person name="Wang X."/>
            <person name="Wang C."/>
            <person name="Huo Q."/>
            <person name="Li W."/>
            <person name="Guo W."/>
            <person name="Chen H."/>
            <person name="Chen S."/>
            <person name="Zhou L."/>
            <person name="Zhou L."/>
            <person name="Ni X."/>
            <person name="Tian J."/>
            <person name="Zhou Y."/>
            <person name="Sheng Y."/>
            <person name="Liu T."/>
            <person name="Pan Y."/>
            <person name="Xia L."/>
            <person name="Li J."/>
            <person name="Zhao F."/>
            <person name="Cao W."/>
        </authorList>
    </citation>
    <scope>NUCLEOTIDE SEQUENCE</scope>
    <source>
        <strain evidence="3">Rsan-2018</strain>
        <tissue evidence="3">Larvae</tissue>
    </source>
</reference>
<evidence type="ECO:0000256" key="1">
    <source>
        <dbReference type="SAM" id="MobiDB-lite"/>
    </source>
</evidence>
<evidence type="ECO:0000259" key="2">
    <source>
        <dbReference type="Pfam" id="PF21788"/>
    </source>
</evidence>
<name>A0A9D4SZA2_RHISA</name>
<organism evidence="3 4">
    <name type="scientific">Rhipicephalus sanguineus</name>
    <name type="common">Brown dog tick</name>
    <name type="synonym">Ixodes sanguineus</name>
    <dbReference type="NCBI Taxonomy" id="34632"/>
    <lineage>
        <taxon>Eukaryota</taxon>
        <taxon>Metazoa</taxon>
        <taxon>Ecdysozoa</taxon>
        <taxon>Arthropoda</taxon>
        <taxon>Chelicerata</taxon>
        <taxon>Arachnida</taxon>
        <taxon>Acari</taxon>
        <taxon>Parasitiformes</taxon>
        <taxon>Ixodida</taxon>
        <taxon>Ixodoidea</taxon>
        <taxon>Ixodidae</taxon>
        <taxon>Rhipicephalinae</taxon>
        <taxon>Rhipicephalus</taxon>
        <taxon>Rhipicephalus</taxon>
    </lineage>
</organism>
<protein>
    <recommendedName>
        <fullName evidence="2">Transposable element P transposase-like GTP-binding insertion domain-containing protein</fullName>
    </recommendedName>
</protein>
<dbReference type="Proteomes" id="UP000821837">
    <property type="component" value="Unassembled WGS sequence"/>
</dbReference>
<dbReference type="EMBL" id="JABSTV010001250">
    <property type="protein sequence ID" value="KAH7957743.1"/>
    <property type="molecule type" value="Genomic_DNA"/>
</dbReference>